<dbReference type="Proteomes" id="UP000236598">
    <property type="component" value="Unassembled WGS sequence"/>
</dbReference>
<dbReference type="AlphaFoldDB" id="A0A2K3TWD3"/>
<protein>
    <submittedName>
        <fullName evidence="4">Nucleoid-associated protein</fullName>
    </submittedName>
</protein>
<evidence type="ECO:0000256" key="1">
    <source>
        <dbReference type="ARBA" id="ARBA00004453"/>
    </source>
</evidence>
<evidence type="ECO:0000313" key="4">
    <source>
        <dbReference type="EMBL" id="PNY68608.1"/>
    </source>
</evidence>
<reference evidence="4 5" key="1">
    <citation type="submission" date="2018-01" db="EMBL/GenBank/DDBJ databases">
        <title>Draft Genomic Sequencing Of Potential Extraintestinal Pathogenic Escherichia coli B8S18 Isolated From Retail Chicken Skin.</title>
        <authorList>
            <person name="Xu A."/>
            <person name="Tilman S."/>
            <person name="Wisser-Parker K."/>
            <person name="Sheen S."/>
            <person name="Sommers C."/>
        </authorList>
    </citation>
    <scope>NUCLEOTIDE SEQUENCE [LARGE SCALE GENOMIC DNA]</scope>
    <source>
        <strain evidence="4 5">B8S18Com</strain>
    </source>
</reference>
<dbReference type="GO" id="GO:0003727">
    <property type="term" value="F:single-stranded RNA binding"/>
    <property type="evidence" value="ECO:0007669"/>
    <property type="project" value="TreeGrafter"/>
</dbReference>
<proteinExistence type="inferred from homology"/>
<comment type="similarity">
    <text evidence="2">Belongs to the YejK family.</text>
</comment>
<dbReference type="RefSeq" id="WP_103253372.1">
    <property type="nucleotide sequence ID" value="NZ_CAXUAK010000001.1"/>
</dbReference>
<evidence type="ECO:0000256" key="3">
    <source>
        <dbReference type="ARBA" id="ARBA00022490"/>
    </source>
</evidence>
<accession>A0A2K3TWD3</accession>
<sequence>MSDISLGCVVVHRLIKEQHKDFDHSKPYSRRDTVLDRNNEIVIKLVSSIAALYGKKSNSSHYGIFNLDETRRGPFPAEFDKYRNDTSKKLDDELFIGLSKNVMHQLYIEAKDRPAASGGLLLFADYISKSVRYFLIAMIKQKEGIVISDKLEPKELEHLDLAKLNQAARINYDLYDKYISADENERQDVNYLSFVSPSSNQTTSGYFITALGCDKGNTSTKATSNLINESFNFFRNHQELKDNARKFKNEIIEYLFDCSENNISAKLSVVSEMAAKHMVNLEDDIKDKLSEELYAHLNSESIRVPVEFRVSKSVVKKNRNIKYTSDNVNFEFKSSLLGNTLDNEICYNKKTGHLTFTRITPEKKSEIAQLLDELIKERNSEK</sequence>
<dbReference type="PANTHER" id="PTHR38772:SF1">
    <property type="entry name" value="NUCLEOID-ASSOCIATED PROTEIN YEJK"/>
    <property type="match status" value="1"/>
</dbReference>
<dbReference type="Pfam" id="PF04245">
    <property type="entry name" value="NA37"/>
    <property type="match status" value="1"/>
</dbReference>
<evidence type="ECO:0000256" key="2">
    <source>
        <dbReference type="ARBA" id="ARBA00009035"/>
    </source>
</evidence>
<keyword evidence="3" id="KW-0963">Cytoplasm</keyword>
<comment type="caution">
    <text evidence="4">The sequence shown here is derived from an EMBL/GenBank/DDBJ whole genome shotgun (WGS) entry which is preliminary data.</text>
</comment>
<dbReference type="EMBL" id="PPHQ01000004">
    <property type="protein sequence ID" value="PNY68608.1"/>
    <property type="molecule type" value="Genomic_DNA"/>
</dbReference>
<gene>
    <name evidence="4" type="ORF">C2M16_06100</name>
</gene>
<comment type="subcellular location">
    <subcellularLocation>
        <location evidence="1">Cytoplasm</location>
        <location evidence="1">Nucleoid</location>
    </subcellularLocation>
</comment>
<evidence type="ECO:0000313" key="5">
    <source>
        <dbReference type="Proteomes" id="UP000236598"/>
    </source>
</evidence>
<dbReference type="GO" id="GO:0003690">
    <property type="term" value="F:double-stranded DNA binding"/>
    <property type="evidence" value="ECO:0007669"/>
    <property type="project" value="TreeGrafter"/>
</dbReference>
<dbReference type="GO" id="GO:0043590">
    <property type="term" value="C:bacterial nucleoid"/>
    <property type="evidence" value="ECO:0007669"/>
    <property type="project" value="TreeGrafter"/>
</dbReference>
<organism evidence="4 5">
    <name type="scientific">Escherichia coli</name>
    <dbReference type="NCBI Taxonomy" id="562"/>
    <lineage>
        <taxon>Bacteria</taxon>
        <taxon>Pseudomonadati</taxon>
        <taxon>Pseudomonadota</taxon>
        <taxon>Gammaproteobacteria</taxon>
        <taxon>Enterobacterales</taxon>
        <taxon>Enterobacteriaceae</taxon>
        <taxon>Escherichia</taxon>
    </lineage>
</organism>
<dbReference type="PANTHER" id="PTHR38772">
    <property type="match status" value="1"/>
</dbReference>
<dbReference type="InterPro" id="IPR007358">
    <property type="entry name" value="Nucleoid_associated_NdpA"/>
</dbReference>
<name>A0A2K3TWD3_ECOLX</name>